<feature type="region of interest" description="Disordered" evidence="3">
    <location>
        <begin position="163"/>
        <end position="196"/>
    </location>
</feature>
<name>A0A7W8QJR7_9ACTN</name>
<dbReference type="NCBIfam" id="TIGR01898">
    <property type="entry name" value="cas_TM1791_cmr6"/>
    <property type="match status" value="1"/>
</dbReference>
<comment type="caution">
    <text evidence="5">The sequence shown here is derived from an EMBL/GenBank/DDBJ whole genome shotgun (WGS) entry which is preliminary data.</text>
</comment>
<organism evidence="5 6">
    <name type="scientific">Nocardiopsis composta</name>
    <dbReference type="NCBI Taxonomy" id="157465"/>
    <lineage>
        <taxon>Bacteria</taxon>
        <taxon>Bacillati</taxon>
        <taxon>Actinomycetota</taxon>
        <taxon>Actinomycetes</taxon>
        <taxon>Streptosporangiales</taxon>
        <taxon>Nocardiopsidaceae</taxon>
        <taxon>Nocardiopsis</taxon>
    </lineage>
</organism>
<feature type="domain" description="CRISPR type III-associated protein" evidence="4">
    <location>
        <begin position="105"/>
        <end position="302"/>
    </location>
</feature>
<protein>
    <submittedName>
        <fullName evidence="5">CRISPR-associated protein Cmr6</fullName>
    </submittedName>
</protein>
<keyword evidence="1" id="KW-0051">Antiviral defense</keyword>
<sequence length="309" mass="33258">MHPKGDGTTDRPVLVGVEDSSNPLIVLRRTAFPTPGDDGPAFPVAAKAALMGWADEKNLGQDPELVAQVARRRSHALAALEKAGKTVRRVDLTPEWRLAVGLGERANAHEVGLALHGCYGWPQIPGSTLKGATAQWAWEEQVDRDDPESVQRFLDVFGAPLPDWKEEQRRKENGKEDQKGKAAGQEQAEAAERRSAARGRVRFLDALPSGGKVTVTADVMTPHVKPYRDALMSDKAKPEELVPPAEHHQPVPVSFLTVSGGTFTADLVADDTGTADLACAWLKAAVDDIGVGAKTSAGYGYLTANDHRR</sequence>
<feature type="compositionally biased region" description="Basic and acidic residues" evidence="3">
    <location>
        <begin position="163"/>
        <end position="180"/>
    </location>
</feature>
<dbReference type="Proteomes" id="UP000572635">
    <property type="component" value="Unassembled WGS sequence"/>
</dbReference>
<reference evidence="5 6" key="1">
    <citation type="submission" date="2020-08" db="EMBL/GenBank/DDBJ databases">
        <title>Sequencing the genomes of 1000 actinobacteria strains.</title>
        <authorList>
            <person name="Klenk H.-P."/>
        </authorList>
    </citation>
    <scope>NUCLEOTIDE SEQUENCE [LARGE SCALE GENOMIC DNA]</scope>
    <source>
        <strain evidence="5 6">DSM 44551</strain>
    </source>
</reference>
<evidence type="ECO:0000256" key="1">
    <source>
        <dbReference type="ARBA" id="ARBA00023118"/>
    </source>
</evidence>
<dbReference type="Pfam" id="PF03787">
    <property type="entry name" value="RAMPs"/>
    <property type="match status" value="1"/>
</dbReference>
<dbReference type="GO" id="GO:0051607">
    <property type="term" value="P:defense response to virus"/>
    <property type="evidence" value="ECO:0007669"/>
    <property type="project" value="UniProtKB-KW"/>
</dbReference>
<dbReference type="InterPro" id="IPR010172">
    <property type="entry name" value="CRISPR-assoc_prot_TM1791"/>
</dbReference>
<dbReference type="AlphaFoldDB" id="A0A7W8QJR7"/>
<dbReference type="PANTHER" id="PTHR39965">
    <property type="entry name" value="CRISPR SYSTEM CMR SUBUNIT CMR6"/>
    <property type="match status" value="1"/>
</dbReference>
<dbReference type="InterPro" id="IPR005537">
    <property type="entry name" value="RAMP_III_fam"/>
</dbReference>
<evidence type="ECO:0000259" key="4">
    <source>
        <dbReference type="Pfam" id="PF03787"/>
    </source>
</evidence>
<proteinExistence type="predicted"/>
<accession>A0A7W8QJR7</accession>
<keyword evidence="6" id="KW-1185">Reference proteome</keyword>
<evidence type="ECO:0000313" key="6">
    <source>
        <dbReference type="Proteomes" id="UP000572635"/>
    </source>
</evidence>
<dbReference type="EMBL" id="JACHDB010000001">
    <property type="protein sequence ID" value="MBB5431279.1"/>
    <property type="molecule type" value="Genomic_DNA"/>
</dbReference>
<dbReference type="PANTHER" id="PTHR39965:SF1">
    <property type="entry name" value="CRISPR SYSTEM CMR SUBUNIT CMR6"/>
    <property type="match status" value="1"/>
</dbReference>
<evidence type="ECO:0000256" key="2">
    <source>
        <dbReference type="ARBA" id="ARBA00093789"/>
    </source>
</evidence>
<evidence type="ECO:0000256" key="3">
    <source>
        <dbReference type="SAM" id="MobiDB-lite"/>
    </source>
</evidence>
<dbReference type="RefSeq" id="WP_184390758.1">
    <property type="nucleotide sequence ID" value="NZ_BAAAJD010000007.1"/>
</dbReference>
<comment type="subunit">
    <text evidence="2">Part of the Csm effector complex that includes Cas10, Csm2, Csm3, Csm4 and Csm5.</text>
</comment>
<evidence type="ECO:0000313" key="5">
    <source>
        <dbReference type="EMBL" id="MBB5431279.1"/>
    </source>
</evidence>
<gene>
    <name evidence="5" type="ORF">HDA36_001363</name>
</gene>